<reference evidence="1 2" key="1">
    <citation type="journal article" date="2023" name="Science">
        <title>Complex scaffold remodeling in plant triterpene biosynthesis.</title>
        <authorList>
            <person name="De La Pena R."/>
            <person name="Hodgson H."/>
            <person name="Liu J.C."/>
            <person name="Stephenson M.J."/>
            <person name="Martin A.C."/>
            <person name="Owen C."/>
            <person name="Harkess A."/>
            <person name="Leebens-Mack J."/>
            <person name="Jimenez L.E."/>
            <person name="Osbourn A."/>
            <person name="Sattely E.S."/>
        </authorList>
    </citation>
    <scope>NUCLEOTIDE SEQUENCE [LARGE SCALE GENOMIC DNA]</scope>
    <source>
        <strain evidence="2">cv. JPN11</strain>
        <tissue evidence="1">Leaf</tissue>
    </source>
</reference>
<proteinExistence type="predicted"/>
<organism evidence="1 2">
    <name type="scientific">Melia azedarach</name>
    <name type="common">Chinaberry tree</name>
    <dbReference type="NCBI Taxonomy" id="155640"/>
    <lineage>
        <taxon>Eukaryota</taxon>
        <taxon>Viridiplantae</taxon>
        <taxon>Streptophyta</taxon>
        <taxon>Embryophyta</taxon>
        <taxon>Tracheophyta</taxon>
        <taxon>Spermatophyta</taxon>
        <taxon>Magnoliopsida</taxon>
        <taxon>eudicotyledons</taxon>
        <taxon>Gunneridae</taxon>
        <taxon>Pentapetalae</taxon>
        <taxon>rosids</taxon>
        <taxon>malvids</taxon>
        <taxon>Sapindales</taxon>
        <taxon>Meliaceae</taxon>
        <taxon>Melia</taxon>
    </lineage>
</organism>
<sequence length="713" mass="77548">MKRGKDDEIMGPMFPRLHVNDTEKGGPRAPPRNKMALYEQLSIPTQRFNPAVSPLNLSNTSSLVPPGSSSQGSGLERNMFFTHPVPPSAPSHLAEKFHARQPAGATLRSPLPNHEQRKKVGDEDDFAVPVFIQSRMDQSHSKSQNDIDMGNLSPFNPTYSGQSTKFQNVCNKNPKRSLRQEAMHWSEENPKICISSRDHPIKSSVVLSTREKIDGLVKEGASPNQGLGDVQGSNSSRLNHSDACLRLESRSGLPPNDCRRENGVEATRNTESGVVTQHRGDSHSREVCSNPNEPNNDNRSHGDKTCGSLLLGSGDKSDDVSETSMVDSISGLEISPDDVVGIIGHKHFWKARRAIVNQQRVFAVQVFELHRLIKVQQLMAGSPHLLLEDTAFLGKPSLKASPAKKLPSEYVVKPLPQIVKRKDDSEKPNHKMECSAENAVGKTSLSSVKNDSQPSNYGPYFSNEPPPVANESRMGPWYFHQTPGHQWLVPIMSPSEGLIYKPYPVPGFMGVCGGGCAPFGPTPLTGNFMNPAYGIPSPLPQEGIEVMPGTQPVGHSYFPSYGMPVMNPSVSGSAGEQKDQFSGPGSDGQHGQGEANFNMQHESSSNVPARKNGTMPQAMQFEASKDTELQGSTASSPGERVQGNGMGHAAEGRDALPAFSMAPVVPERAPQPHDTDQPTKVIKVVPHNPRSATESAARIFKSIQEERKQYDSV</sequence>
<name>A0ACC1XBK6_MELAZ</name>
<evidence type="ECO:0000313" key="1">
    <source>
        <dbReference type="EMBL" id="KAJ4708147.1"/>
    </source>
</evidence>
<accession>A0ACC1XBK6</accession>
<keyword evidence="2" id="KW-1185">Reference proteome</keyword>
<dbReference type="Proteomes" id="UP001164539">
    <property type="component" value="Chromosome 10"/>
</dbReference>
<comment type="caution">
    <text evidence="1">The sequence shown here is derived from an EMBL/GenBank/DDBJ whole genome shotgun (WGS) entry which is preliminary data.</text>
</comment>
<dbReference type="EMBL" id="CM051403">
    <property type="protein sequence ID" value="KAJ4708147.1"/>
    <property type="molecule type" value="Genomic_DNA"/>
</dbReference>
<protein>
    <submittedName>
        <fullName evidence="1">EARLY FLOWERING 3</fullName>
    </submittedName>
</protein>
<evidence type="ECO:0000313" key="2">
    <source>
        <dbReference type="Proteomes" id="UP001164539"/>
    </source>
</evidence>
<gene>
    <name evidence="1" type="ORF">OWV82_018141</name>
</gene>